<name>G0J4W9_CYCMS</name>
<dbReference type="EMBL" id="CP002955">
    <property type="protein sequence ID" value="AEL25349.1"/>
    <property type="molecule type" value="Genomic_DNA"/>
</dbReference>
<accession>G0J4W9</accession>
<dbReference type="STRING" id="880070.Cycma_1593"/>
<evidence type="ECO:0000313" key="1">
    <source>
        <dbReference type="EMBL" id="AEL25349.1"/>
    </source>
</evidence>
<evidence type="ECO:0000313" key="2">
    <source>
        <dbReference type="Proteomes" id="UP000001635"/>
    </source>
</evidence>
<dbReference type="KEGG" id="cmr:Cycma_1593"/>
<dbReference type="HOGENOM" id="CLU_119430_0_0_10"/>
<dbReference type="OrthoDB" id="3532550at2"/>
<reference evidence="2" key="1">
    <citation type="submission" date="2011-07" db="EMBL/GenBank/DDBJ databases">
        <title>The complete genome of Cyclobacterium marinum DSM 745.</title>
        <authorList>
            <person name="Lucas S."/>
            <person name="Han J."/>
            <person name="Lapidus A."/>
            <person name="Bruce D."/>
            <person name="Goodwin L."/>
            <person name="Pitluck S."/>
            <person name="Peters L."/>
            <person name="Kyrpides N."/>
            <person name="Mavromatis K."/>
            <person name="Ivanova N."/>
            <person name="Ovchinnikova G."/>
            <person name="Chertkov O."/>
            <person name="Detter J.C."/>
            <person name="Tapia R."/>
            <person name="Han C."/>
            <person name="Land M."/>
            <person name="Hauser L."/>
            <person name="Markowitz V."/>
            <person name="Cheng J.-F."/>
            <person name="Hugenholtz P."/>
            <person name="Woyke T."/>
            <person name="Wu D."/>
            <person name="Tindall B."/>
            <person name="Schuetze A."/>
            <person name="Brambilla E."/>
            <person name="Klenk H.-P."/>
            <person name="Eisen J.A."/>
        </authorList>
    </citation>
    <scope>NUCLEOTIDE SEQUENCE [LARGE SCALE GENOMIC DNA]</scope>
    <source>
        <strain evidence="2">ATCC 25205 / DSM 745 / LMG 13164 / NCIMB 1802</strain>
    </source>
</reference>
<dbReference type="RefSeq" id="WP_014019644.1">
    <property type="nucleotide sequence ID" value="NC_015914.1"/>
</dbReference>
<organism evidence="1 2">
    <name type="scientific">Cyclobacterium marinum (strain ATCC 25205 / DSM 745 / LMG 13164 / NCIMB 1802)</name>
    <name type="common">Flectobacillus marinus</name>
    <dbReference type="NCBI Taxonomy" id="880070"/>
    <lineage>
        <taxon>Bacteria</taxon>
        <taxon>Pseudomonadati</taxon>
        <taxon>Bacteroidota</taxon>
        <taxon>Cytophagia</taxon>
        <taxon>Cytophagales</taxon>
        <taxon>Cyclobacteriaceae</taxon>
        <taxon>Cyclobacterium</taxon>
    </lineage>
</organism>
<dbReference type="AlphaFoldDB" id="G0J4W9"/>
<gene>
    <name evidence="1" type="ordered locus">Cycma_1593</name>
</gene>
<proteinExistence type="predicted"/>
<dbReference type="eggNOG" id="ENOG5032XFB">
    <property type="taxonomic scope" value="Bacteria"/>
</dbReference>
<protein>
    <submittedName>
        <fullName evidence="1">Uncharacterized protein</fullName>
    </submittedName>
</protein>
<dbReference type="Proteomes" id="UP000001635">
    <property type="component" value="Chromosome"/>
</dbReference>
<keyword evidence="2" id="KW-1185">Reference proteome</keyword>
<sequence>MKLQPLRIEAGWLVNYNQFYEVDPAPGYEHYFEGSSLLILHNNSRLKLIDVQWRPEKDLGGEYQVEVLNFLENFNTQTNEFDIVPNWENPFLAFSTKSRINLVNKLEELMRILPVYEDPRITVKRGLVDELSEAYRLELLEKGISTTLVQEILKKGNPAIQNHLLDLQELPREIILMFKEKGTNKKVRNKAIQKLKS</sequence>